<comment type="pathway">
    <text evidence="7">Cofactor biosynthesis; tetrahydrofolylpolyglutamate biosynthesis.</text>
</comment>
<dbReference type="PANTHER" id="PTHR11136:SF0">
    <property type="entry name" value="DIHYDROFOLATE SYNTHETASE-RELATED"/>
    <property type="match status" value="1"/>
</dbReference>
<dbReference type="SUPFAM" id="SSF53623">
    <property type="entry name" value="MurD-like peptide ligases, catalytic domain"/>
    <property type="match status" value="1"/>
</dbReference>
<keyword evidence="5 7" id="KW-0067">ATP-binding</keyword>
<dbReference type="PROSITE" id="PS01012">
    <property type="entry name" value="FOLYLPOLYGLU_SYNT_2"/>
    <property type="match status" value="1"/>
</dbReference>
<evidence type="ECO:0000256" key="3">
    <source>
        <dbReference type="ARBA" id="ARBA00022723"/>
    </source>
</evidence>
<dbReference type="InterPro" id="IPR036615">
    <property type="entry name" value="Mur_ligase_C_dom_sf"/>
</dbReference>
<dbReference type="EMBL" id="OZ022412">
    <property type="protein sequence ID" value="CAK9442020.1"/>
    <property type="molecule type" value="Genomic_DNA"/>
</dbReference>
<comment type="catalytic activity">
    <reaction evidence="7">
        <text>7,8-dihydropteroate + L-glutamate + ATP = 7,8-dihydrofolate + ADP + phosphate + H(+)</text>
        <dbReference type="Rhea" id="RHEA:23584"/>
        <dbReference type="ChEBI" id="CHEBI:15378"/>
        <dbReference type="ChEBI" id="CHEBI:17839"/>
        <dbReference type="ChEBI" id="CHEBI:29985"/>
        <dbReference type="ChEBI" id="CHEBI:30616"/>
        <dbReference type="ChEBI" id="CHEBI:43474"/>
        <dbReference type="ChEBI" id="CHEBI:57451"/>
        <dbReference type="ChEBI" id="CHEBI:456216"/>
        <dbReference type="EC" id="6.3.2.12"/>
    </reaction>
</comment>
<dbReference type="Gene3D" id="3.40.1190.10">
    <property type="entry name" value="Mur-like, catalytic domain"/>
    <property type="match status" value="1"/>
</dbReference>
<evidence type="ECO:0000256" key="6">
    <source>
        <dbReference type="ARBA" id="ARBA00022842"/>
    </source>
</evidence>
<dbReference type="EC" id="6.3.2.12" evidence="7"/>
<evidence type="ECO:0000256" key="1">
    <source>
        <dbReference type="ARBA" id="ARBA00008276"/>
    </source>
</evidence>
<reference evidence="8 9" key="1">
    <citation type="submission" date="2024-03" db="EMBL/GenBank/DDBJ databases">
        <authorList>
            <person name="Brejova B."/>
        </authorList>
    </citation>
    <scope>NUCLEOTIDE SEQUENCE [LARGE SCALE GENOMIC DNA]</scope>
    <source>
        <strain evidence="8 9">CBS 14171</strain>
    </source>
</reference>
<evidence type="ECO:0000313" key="9">
    <source>
        <dbReference type="Proteomes" id="UP001497383"/>
    </source>
</evidence>
<proteinExistence type="inferred from homology"/>
<dbReference type="InterPro" id="IPR018109">
    <property type="entry name" value="Folylpolyglutamate_synth_CS"/>
</dbReference>
<comment type="similarity">
    <text evidence="1 7">Belongs to the folylpolyglutamate synthase family.</text>
</comment>
<dbReference type="PIRSF" id="PIRSF001563">
    <property type="entry name" value="Folylpolyglu_synth"/>
    <property type="match status" value="1"/>
</dbReference>
<accession>A0ABP0ZTX2</accession>
<name>A0ABP0ZTX2_9ASCO</name>
<dbReference type="Gene3D" id="3.90.190.20">
    <property type="entry name" value="Mur ligase, C-terminal domain"/>
    <property type="match status" value="1"/>
</dbReference>
<keyword evidence="4 7" id="KW-0547">Nucleotide-binding</keyword>
<sequence>MPIDLGLARITKLLSHFNNPHLKYKSIHIAGTNGKGSTLAYLSSILTQNAVRNGKFTSPHMIEINDCIAIDNKTYPRSKFGLVMDKVVEADQQLKLKCTEFEILTVAAFRIFELEKVEMALIEVGVGGRLDATNVLAPYDANSQTGVVATGITKIAMDHESLLGDTIQKIAGEKAGIMKPGVPCFVDASNEEHSVLEVLRDRAKHVECPLTIVSPDPHDLDMVKFSPLKGNHQIQNLALALRILGSLHSLHSYPPDEKTIVEGIKNTHWPGRLQSLEMARLEQVILDGAHNESAAIELGNYLKTQFPHQKITFVIGVTRGKDVDGILKHIVRAGDTVIPSLFSQPDRMPWIQCEQVDRIAETAAKYCRVETVSPDAYITDIRKHLQRQTTTKPGVVVICGSLYLAGDALRMVEGSKWASSN</sequence>
<keyword evidence="6" id="KW-0460">Magnesium</keyword>
<dbReference type="PANTHER" id="PTHR11136">
    <property type="entry name" value="FOLYLPOLYGLUTAMATE SYNTHASE-RELATED"/>
    <property type="match status" value="1"/>
</dbReference>
<evidence type="ECO:0000256" key="4">
    <source>
        <dbReference type="ARBA" id="ARBA00022741"/>
    </source>
</evidence>
<evidence type="ECO:0000256" key="7">
    <source>
        <dbReference type="PIRNR" id="PIRNR001563"/>
    </source>
</evidence>
<dbReference type="SUPFAM" id="SSF53244">
    <property type="entry name" value="MurD-like peptide ligases, peptide-binding domain"/>
    <property type="match status" value="1"/>
</dbReference>
<dbReference type="NCBIfam" id="TIGR01499">
    <property type="entry name" value="folC"/>
    <property type="match status" value="1"/>
</dbReference>
<keyword evidence="3" id="KW-0479">Metal-binding</keyword>
<evidence type="ECO:0000256" key="5">
    <source>
        <dbReference type="ARBA" id="ARBA00022840"/>
    </source>
</evidence>
<protein>
    <recommendedName>
        <fullName evidence="7">Dihydrofolate synthetase</fullName>
        <ecNumber evidence="7">6.3.2.12</ecNumber>
    </recommendedName>
</protein>
<dbReference type="GeneID" id="92211011"/>
<keyword evidence="2 7" id="KW-0436">Ligase</keyword>
<gene>
    <name evidence="8" type="ORF">LODBEIA_P58150</name>
</gene>
<dbReference type="InterPro" id="IPR036565">
    <property type="entry name" value="Mur-like_cat_sf"/>
</dbReference>
<evidence type="ECO:0000256" key="2">
    <source>
        <dbReference type="ARBA" id="ARBA00022598"/>
    </source>
</evidence>
<keyword evidence="7" id="KW-0554">One-carbon metabolism</keyword>
<organism evidence="8 9">
    <name type="scientific">Lodderomyces beijingensis</name>
    <dbReference type="NCBI Taxonomy" id="1775926"/>
    <lineage>
        <taxon>Eukaryota</taxon>
        <taxon>Fungi</taxon>
        <taxon>Dikarya</taxon>
        <taxon>Ascomycota</taxon>
        <taxon>Saccharomycotina</taxon>
        <taxon>Pichiomycetes</taxon>
        <taxon>Debaryomycetaceae</taxon>
        <taxon>Candida/Lodderomyces clade</taxon>
        <taxon>Lodderomyces</taxon>
    </lineage>
</organism>
<dbReference type="InterPro" id="IPR001645">
    <property type="entry name" value="Folylpolyglutamate_synth"/>
</dbReference>
<keyword evidence="9" id="KW-1185">Reference proteome</keyword>
<evidence type="ECO:0000313" key="8">
    <source>
        <dbReference type="EMBL" id="CAK9442020.1"/>
    </source>
</evidence>
<dbReference type="Proteomes" id="UP001497383">
    <property type="component" value="Chromosome 8"/>
</dbReference>
<dbReference type="RefSeq" id="XP_066832753.1">
    <property type="nucleotide sequence ID" value="XM_066976189.1"/>
</dbReference>